<dbReference type="InterPro" id="IPR012677">
    <property type="entry name" value="Nucleotide-bd_a/b_plait_sf"/>
</dbReference>
<feature type="compositionally biased region" description="Basic and acidic residues" evidence="4">
    <location>
        <begin position="105"/>
        <end position="117"/>
    </location>
</feature>
<feature type="compositionally biased region" description="Basic and acidic residues" evidence="4">
    <location>
        <begin position="421"/>
        <end position="439"/>
    </location>
</feature>
<dbReference type="Gene3D" id="3.30.70.330">
    <property type="match status" value="3"/>
</dbReference>
<keyword evidence="1" id="KW-0677">Repeat</keyword>
<evidence type="ECO:0000259" key="5">
    <source>
        <dbReference type="PROSITE" id="PS50102"/>
    </source>
</evidence>
<dbReference type="SMART" id="SM00360">
    <property type="entry name" value="RRM"/>
    <property type="match status" value="3"/>
</dbReference>
<proteinExistence type="predicted"/>
<dbReference type="OMA" id="ADENALW"/>
<dbReference type="OrthoDB" id="167718at2759"/>
<sequence>MAETVVTKAVNGKVKKAESSEEEEDDDDDDEEEEEEEDSDEEEAKPAKKAVKKMEVDDDAEDSDDEEEEDSDDEEEEEDSDEEEEAPVKGKRKAGKDGSPASKKSKLDEEAGSEEDCKVFVRNLPRDVDEDSLTAAFKNVAECAVPKRADGTPKGFAFITFNSVKAAKAVLNSDKAFKVNGQEVAVDAAKKKGAPATPKGQDSGKQGGQFEEERARTLFVKNLGEETTSESLKEFFNAESVTLPMDGGYHKGFAFIVLESCDAVTKAVEEKQGAELDGSALYVDYRDKTGRTPNKQPFKRESNVNSGTPGESKVLFVKNLPYETSSDELASSFEGAVSARLATDRETQRPKGFGYVEFNSPADAKAAYDAAGDMELNGRRLFIDFAAERTGGDRGGRGGGFRGGRGGDRGGRGRGGFRGGRGGDRGGFRGRGRGGDRGSRGGGFRGRGRGGASEYKGSKKSFDDSD</sequence>
<evidence type="ECO:0000256" key="1">
    <source>
        <dbReference type="ARBA" id="ARBA00022737"/>
    </source>
</evidence>
<dbReference type="Proteomes" id="UP000014760">
    <property type="component" value="Unassembled WGS sequence"/>
</dbReference>
<feature type="region of interest" description="Disordered" evidence="4">
    <location>
        <begin position="288"/>
        <end position="310"/>
    </location>
</feature>
<accession>R7VB27</accession>
<feature type="region of interest" description="Disordered" evidence="4">
    <location>
        <begin position="389"/>
        <end position="466"/>
    </location>
</feature>
<protein>
    <recommendedName>
        <fullName evidence="5">RRM domain-containing protein</fullName>
    </recommendedName>
</protein>
<feature type="domain" description="RRM" evidence="5">
    <location>
        <begin position="313"/>
        <end position="388"/>
    </location>
</feature>
<evidence type="ECO:0000256" key="3">
    <source>
        <dbReference type="PROSITE-ProRule" id="PRU00176"/>
    </source>
</evidence>
<feature type="region of interest" description="Disordered" evidence="4">
    <location>
        <begin position="1"/>
        <end position="117"/>
    </location>
</feature>
<dbReference type="EMBL" id="AMQN01018955">
    <property type="status" value="NOT_ANNOTATED_CDS"/>
    <property type="molecule type" value="Genomic_DNA"/>
</dbReference>
<feature type="compositionally biased region" description="Gly residues" evidence="4">
    <location>
        <begin position="440"/>
        <end position="451"/>
    </location>
</feature>
<feature type="domain" description="RRM" evidence="5">
    <location>
        <begin position="117"/>
        <end position="191"/>
    </location>
</feature>
<feature type="region of interest" description="Disordered" evidence="4">
    <location>
        <begin position="189"/>
        <end position="211"/>
    </location>
</feature>
<dbReference type="STRING" id="283909.R7VB27"/>
<evidence type="ECO:0000256" key="4">
    <source>
        <dbReference type="SAM" id="MobiDB-lite"/>
    </source>
</evidence>
<evidence type="ECO:0000256" key="2">
    <source>
        <dbReference type="ARBA" id="ARBA00022884"/>
    </source>
</evidence>
<reference evidence="6 8" key="2">
    <citation type="journal article" date="2013" name="Nature">
        <title>Insights into bilaterian evolution from three spiralian genomes.</title>
        <authorList>
            <person name="Simakov O."/>
            <person name="Marletaz F."/>
            <person name="Cho S.J."/>
            <person name="Edsinger-Gonzales E."/>
            <person name="Havlak P."/>
            <person name="Hellsten U."/>
            <person name="Kuo D.H."/>
            <person name="Larsson T."/>
            <person name="Lv J."/>
            <person name="Arendt D."/>
            <person name="Savage R."/>
            <person name="Osoegawa K."/>
            <person name="de Jong P."/>
            <person name="Grimwood J."/>
            <person name="Chapman J.A."/>
            <person name="Shapiro H."/>
            <person name="Aerts A."/>
            <person name="Otillar R.P."/>
            <person name="Terry A.Y."/>
            <person name="Boore J.L."/>
            <person name="Grigoriev I.V."/>
            <person name="Lindberg D.R."/>
            <person name="Seaver E.C."/>
            <person name="Weisblat D.A."/>
            <person name="Putnam N.H."/>
            <person name="Rokhsar D.S."/>
        </authorList>
    </citation>
    <scope>NUCLEOTIDE SEQUENCE</scope>
    <source>
        <strain evidence="6 8">I ESC-2004</strain>
    </source>
</reference>
<dbReference type="PANTHER" id="PTHR23236:SF119">
    <property type="entry name" value="NUCLEAR RNA-BINDING PROTEIN SART-3"/>
    <property type="match status" value="1"/>
</dbReference>
<reference evidence="8" key="1">
    <citation type="submission" date="2012-12" db="EMBL/GenBank/DDBJ databases">
        <authorList>
            <person name="Hellsten U."/>
            <person name="Grimwood J."/>
            <person name="Chapman J.A."/>
            <person name="Shapiro H."/>
            <person name="Aerts A."/>
            <person name="Otillar R.P."/>
            <person name="Terry A.Y."/>
            <person name="Boore J.L."/>
            <person name="Simakov O."/>
            <person name="Marletaz F."/>
            <person name="Cho S.-J."/>
            <person name="Edsinger-Gonzales E."/>
            <person name="Havlak P."/>
            <person name="Kuo D.-H."/>
            <person name="Larsson T."/>
            <person name="Lv J."/>
            <person name="Arendt D."/>
            <person name="Savage R."/>
            <person name="Osoegawa K."/>
            <person name="de Jong P."/>
            <person name="Lindberg D.R."/>
            <person name="Seaver E.C."/>
            <person name="Weisblat D.A."/>
            <person name="Putnam N.H."/>
            <person name="Grigoriev I.V."/>
            <person name="Rokhsar D.S."/>
        </authorList>
    </citation>
    <scope>NUCLEOTIDE SEQUENCE</scope>
    <source>
        <strain evidence="8">I ESC-2004</strain>
    </source>
</reference>
<feature type="compositionally biased region" description="Acidic residues" evidence="4">
    <location>
        <begin position="20"/>
        <end position="43"/>
    </location>
</feature>
<evidence type="ECO:0000313" key="6">
    <source>
        <dbReference type="EMBL" id="ELU13531.1"/>
    </source>
</evidence>
<evidence type="ECO:0000313" key="7">
    <source>
        <dbReference type="EnsemblMetazoa" id="CapteP158624"/>
    </source>
</evidence>
<dbReference type="EnsemblMetazoa" id="CapteT158624">
    <property type="protein sequence ID" value="CapteP158624"/>
    <property type="gene ID" value="CapteG158624"/>
</dbReference>
<name>R7VB27_CAPTE</name>
<evidence type="ECO:0000313" key="8">
    <source>
        <dbReference type="Proteomes" id="UP000014760"/>
    </source>
</evidence>
<organism evidence="6">
    <name type="scientific">Capitella teleta</name>
    <name type="common">Polychaete worm</name>
    <dbReference type="NCBI Taxonomy" id="283909"/>
    <lineage>
        <taxon>Eukaryota</taxon>
        <taxon>Metazoa</taxon>
        <taxon>Spiralia</taxon>
        <taxon>Lophotrochozoa</taxon>
        <taxon>Annelida</taxon>
        <taxon>Polychaeta</taxon>
        <taxon>Sedentaria</taxon>
        <taxon>Scolecida</taxon>
        <taxon>Capitellidae</taxon>
        <taxon>Capitella</taxon>
    </lineage>
</organism>
<feature type="domain" description="RRM" evidence="5">
    <location>
        <begin position="216"/>
        <end position="288"/>
    </location>
</feature>
<dbReference type="InterPro" id="IPR035979">
    <property type="entry name" value="RBD_domain_sf"/>
</dbReference>
<keyword evidence="2 3" id="KW-0694">RNA-binding</keyword>
<dbReference type="GO" id="GO:0003723">
    <property type="term" value="F:RNA binding"/>
    <property type="evidence" value="ECO:0007669"/>
    <property type="project" value="UniProtKB-UniRule"/>
</dbReference>
<dbReference type="CDD" id="cd00590">
    <property type="entry name" value="RRM_SF"/>
    <property type="match status" value="1"/>
</dbReference>
<dbReference type="EMBL" id="KB295128">
    <property type="protein sequence ID" value="ELU13531.1"/>
    <property type="molecule type" value="Genomic_DNA"/>
</dbReference>
<feature type="compositionally biased region" description="Basic and acidic residues" evidence="4">
    <location>
        <begin position="456"/>
        <end position="466"/>
    </location>
</feature>
<dbReference type="HOGENOM" id="CLU_586957_0_0_1"/>
<dbReference type="SUPFAM" id="SSF54928">
    <property type="entry name" value="RNA-binding domain, RBD"/>
    <property type="match status" value="3"/>
</dbReference>
<feature type="compositionally biased region" description="Acidic residues" evidence="4">
    <location>
        <begin position="56"/>
        <end position="85"/>
    </location>
</feature>
<keyword evidence="8" id="KW-1185">Reference proteome</keyword>
<dbReference type="InterPro" id="IPR000504">
    <property type="entry name" value="RRM_dom"/>
</dbReference>
<dbReference type="Pfam" id="PF00076">
    <property type="entry name" value="RRM_1"/>
    <property type="match status" value="3"/>
</dbReference>
<reference evidence="7" key="3">
    <citation type="submission" date="2015-06" db="UniProtKB">
        <authorList>
            <consortium name="EnsemblMetazoa"/>
        </authorList>
    </citation>
    <scope>IDENTIFICATION</scope>
</reference>
<gene>
    <name evidence="6" type="ORF">CAPTEDRAFT_158624</name>
</gene>
<dbReference type="AlphaFoldDB" id="R7VB27"/>
<dbReference type="PROSITE" id="PS50102">
    <property type="entry name" value="RRM"/>
    <property type="match status" value="3"/>
</dbReference>
<dbReference type="PANTHER" id="PTHR23236">
    <property type="entry name" value="EUKARYOTIC TRANSLATION INITIATION FACTOR 4B/4H"/>
    <property type="match status" value="1"/>
</dbReference>